<keyword evidence="6" id="KW-0642">Proline metabolism</keyword>
<keyword evidence="4 10" id="KW-0560">Oxidoreductase</keyword>
<dbReference type="RefSeq" id="WP_237852427.1">
    <property type="nucleotide sequence ID" value="NZ_JAKLWS010000002.1"/>
</dbReference>
<dbReference type="PROSITE" id="PS00687">
    <property type="entry name" value="ALDEHYDE_DEHYDR_GLU"/>
    <property type="match status" value="1"/>
</dbReference>
<comment type="caution">
    <text evidence="13">The sequence shown here is derived from an EMBL/GenBank/DDBJ whole genome shotgun (WGS) entry which is preliminary data.</text>
</comment>
<dbReference type="Pfam" id="PF00171">
    <property type="entry name" value="Aldedh"/>
    <property type="match status" value="1"/>
</dbReference>
<feature type="domain" description="Aldehyde dehydrogenase" evidence="12">
    <location>
        <begin position="56"/>
        <end position="520"/>
    </location>
</feature>
<evidence type="ECO:0000256" key="7">
    <source>
        <dbReference type="ARBA" id="ARBA00032259"/>
    </source>
</evidence>
<dbReference type="InterPro" id="IPR016161">
    <property type="entry name" value="Ald_DH/histidinol_DH"/>
</dbReference>
<dbReference type="InterPro" id="IPR016162">
    <property type="entry name" value="Ald_DH_N"/>
</dbReference>
<dbReference type="Gene3D" id="3.40.605.10">
    <property type="entry name" value="Aldehyde Dehydrogenase, Chain A, domain 1"/>
    <property type="match status" value="1"/>
</dbReference>
<evidence type="ECO:0000256" key="4">
    <source>
        <dbReference type="ARBA" id="ARBA00023002"/>
    </source>
</evidence>
<dbReference type="SUPFAM" id="SSF53720">
    <property type="entry name" value="ALDH-like"/>
    <property type="match status" value="1"/>
</dbReference>
<reference evidence="13" key="2">
    <citation type="submission" date="2024-05" db="EMBL/GenBank/DDBJ databases">
        <title>Rhodohalobacter halophilus gen. nov., sp. nov., a moderately halophilic member of the family Balneolaceae.</title>
        <authorList>
            <person name="Xia J."/>
        </authorList>
    </citation>
    <scope>NUCLEOTIDE SEQUENCE</scope>
    <source>
        <strain evidence="13">WB101</strain>
    </source>
</reference>
<dbReference type="CDD" id="cd07123">
    <property type="entry name" value="ALDH_F4-17_P5CDH"/>
    <property type="match status" value="1"/>
</dbReference>
<organism evidence="13 14">
    <name type="scientific">Rhodohalobacter sulfatireducens</name>
    <dbReference type="NCBI Taxonomy" id="2911366"/>
    <lineage>
        <taxon>Bacteria</taxon>
        <taxon>Pseudomonadati</taxon>
        <taxon>Balneolota</taxon>
        <taxon>Balneolia</taxon>
        <taxon>Balneolales</taxon>
        <taxon>Balneolaceae</taxon>
        <taxon>Rhodohalobacter</taxon>
    </lineage>
</organism>
<dbReference type="EMBL" id="JAKLWS010000002">
    <property type="protein sequence ID" value="MCG2587583.1"/>
    <property type="molecule type" value="Genomic_DNA"/>
</dbReference>
<dbReference type="GO" id="GO:0003842">
    <property type="term" value="F:L-glutamate gamma-semialdehyde dehydrogenase activity"/>
    <property type="evidence" value="ECO:0007669"/>
    <property type="project" value="UniProtKB-EC"/>
</dbReference>
<protein>
    <recommendedName>
        <fullName evidence="7">L-glutamate gamma-semialdehyde dehydrogenase</fullName>
        <ecNumber evidence="3">1.2.1.88</ecNumber>
    </recommendedName>
    <alternativeName>
        <fullName evidence="7">L-glutamate gamma-semialdehyde dehydrogenase</fullName>
    </alternativeName>
</protein>
<evidence type="ECO:0000313" key="14">
    <source>
        <dbReference type="Proteomes" id="UP001165366"/>
    </source>
</evidence>
<evidence type="ECO:0000256" key="11">
    <source>
        <dbReference type="SAM" id="MobiDB-lite"/>
    </source>
</evidence>
<dbReference type="EC" id="1.2.1.88" evidence="3"/>
<dbReference type="NCBIfam" id="TIGR01236">
    <property type="entry name" value="D1pyr5carbox1"/>
    <property type="match status" value="1"/>
</dbReference>
<comment type="similarity">
    <text evidence="2 10">Belongs to the aldehyde dehydrogenase family.</text>
</comment>
<evidence type="ECO:0000256" key="8">
    <source>
        <dbReference type="ARBA" id="ARBA00048142"/>
    </source>
</evidence>
<dbReference type="InterPro" id="IPR016163">
    <property type="entry name" value="Ald_DH_C"/>
</dbReference>
<name>A0ABS9K9U4_9BACT</name>
<dbReference type="Proteomes" id="UP001165366">
    <property type="component" value="Unassembled WGS sequence"/>
</dbReference>
<dbReference type="InterPro" id="IPR005931">
    <property type="entry name" value="P5CDH/ALDH4A1"/>
</dbReference>
<keyword evidence="14" id="KW-1185">Reference proteome</keyword>
<dbReference type="Gene3D" id="3.40.309.10">
    <property type="entry name" value="Aldehyde Dehydrogenase, Chain A, domain 2"/>
    <property type="match status" value="1"/>
</dbReference>
<evidence type="ECO:0000256" key="5">
    <source>
        <dbReference type="ARBA" id="ARBA00023027"/>
    </source>
</evidence>
<evidence type="ECO:0000256" key="6">
    <source>
        <dbReference type="ARBA" id="ARBA00023062"/>
    </source>
</evidence>
<dbReference type="InterPro" id="IPR016160">
    <property type="entry name" value="Ald_DH_CS_CYS"/>
</dbReference>
<dbReference type="PROSITE" id="PS00070">
    <property type="entry name" value="ALDEHYDE_DEHYDR_CYS"/>
    <property type="match status" value="1"/>
</dbReference>
<dbReference type="InterPro" id="IPR050485">
    <property type="entry name" value="Proline_metab_enzyme"/>
</dbReference>
<feature type="region of interest" description="Disordered" evidence="11">
    <location>
        <begin position="1"/>
        <end position="28"/>
    </location>
</feature>
<evidence type="ECO:0000256" key="2">
    <source>
        <dbReference type="ARBA" id="ARBA00009986"/>
    </source>
</evidence>
<comment type="pathway">
    <text evidence="1">Amino-acid degradation; L-proline degradation into L-glutamate; L-glutamate from L-proline: step 2/2.</text>
</comment>
<accession>A0ABS9K9U4</accession>
<keyword evidence="5" id="KW-0520">NAD</keyword>
<gene>
    <name evidence="13" type="primary">pruA</name>
    <name evidence="13" type="ORF">L6773_03320</name>
</gene>
<evidence type="ECO:0000256" key="9">
    <source>
        <dbReference type="PROSITE-ProRule" id="PRU10007"/>
    </source>
</evidence>
<evidence type="ECO:0000313" key="13">
    <source>
        <dbReference type="EMBL" id="MCG2587583.1"/>
    </source>
</evidence>
<comment type="catalytic activity">
    <reaction evidence="8">
        <text>L-glutamate 5-semialdehyde + NAD(+) + H2O = L-glutamate + NADH + 2 H(+)</text>
        <dbReference type="Rhea" id="RHEA:30235"/>
        <dbReference type="ChEBI" id="CHEBI:15377"/>
        <dbReference type="ChEBI" id="CHEBI:15378"/>
        <dbReference type="ChEBI" id="CHEBI:29985"/>
        <dbReference type="ChEBI" id="CHEBI:57540"/>
        <dbReference type="ChEBI" id="CHEBI:57945"/>
        <dbReference type="ChEBI" id="CHEBI:58066"/>
        <dbReference type="EC" id="1.2.1.88"/>
    </reaction>
</comment>
<evidence type="ECO:0000256" key="1">
    <source>
        <dbReference type="ARBA" id="ARBA00004786"/>
    </source>
</evidence>
<proteinExistence type="inferred from homology"/>
<evidence type="ECO:0000256" key="10">
    <source>
        <dbReference type="RuleBase" id="RU003345"/>
    </source>
</evidence>
<sequence length="543" mass="61026">MPNAYFKIQEPKNEPYNSFEPGSPEKKELKKKLKELQEEVIEIPAIIGGKEVKSGDTIDISMPHNHEHKLATVHRCGENEVNMAIEAAMEARKEWAEMPWEERISIFQKAADLITGPWRHTMNATTMLGQSKTPHQSEIEAVGELADFLRFNPWYLSQIMSDQPHSPNGMWNRVEYRPLEGFVFAVTPFNFTAIGGNLPTAPAMCGNVVLWKPSSDSIYSNYFFMKVLKEAGMPDGVINFVPGKGRSVGDPVFASHHFSGLHFTGSVGTFNNLWKTIGDNIDTYKTYPRVVGETGGKDFIFAHNSADVDAMVVAALRGAYEYQGQKCSAASRMYIPESIWDDFRDKFVDEVNKIKVGDVEDFTTFMGAVISQKAFDDITGYIDYAKEADDAEIIAGGTYDDSKGYFIDPTVIVTSNPKFKTMEEEIFGPVLTIYVYKDEDFDKTIELCDDTSPYALTGAIFAQDRYALKKMSKAFRQSAGNFYINDKPTAAIVNQQPFGGARKSGTNDKAGSKVNLLRWLSMRSMKETRVPPKDWRYPYMGEE</sequence>
<dbReference type="InterPro" id="IPR015590">
    <property type="entry name" value="Aldehyde_DH_dom"/>
</dbReference>
<reference evidence="13" key="1">
    <citation type="submission" date="2022-01" db="EMBL/GenBank/DDBJ databases">
        <authorList>
            <person name="Wang Y."/>
        </authorList>
    </citation>
    <scope>NUCLEOTIDE SEQUENCE</scope>
    <source>
        <strain evidence="13">WB101</strain>
    </source>
</reference>
<dbReference type="PANTHER" id="PTHR42862">
    <property type="entry name" value="DELTA-1-PYRROLINE-5-CARBOXYLATE DEHYDROGENASE 1, ISOFORM A-RELATED"/>
    <property type="match status" value="1"/>
</dbReference>
<evidence type="ECO:0000259" key="12">
    <source>
        <dbReference type="Pfam" id="PF00171"/>
    </source>
</evidence>
<dbReference type="PANTHER" id="PTHR42862:SF1">
    <property type="entry name" value="DELTA-1-PYRROLINE-5-CARBOXYLATE DEHYDROGENASE 2, ISOFORM A-RELATED"/>
    <property type="match status" value="1"/>
</dbReference>
<feature type="active site" evidence="9">
    <location>
        <position position="293"/>
    </location>
</feature>
<evidence type="ECO:0000256" key="3">
    <source>
        <dbReference type="ARBA" id="ARBA00012884"/>
    </source>
</evidence>
<dbReference type="InterPro" id="IPR029510">
    <property type="entry name" value="Ald_DH_CS_GLU"/>
</dbReference>